<dbReference type="RefSeq" id="XP_011411155.1">
    <property type="nucleotide sequence ID" value="XM_011412853.1"/>
</dbReference>
<dbReference type="GeneID" id="23632356"/>
<dbReference type="Proteomes" id="UP000002498">
    <property type="component" value="Unassembled WGS sequence"/>
</dbReference>
<comment type="caution">
    <text evidence="4">The sequence shown here is derived from an EMBL/GenBank/DDBJ whole genome shotgun (WGS) entry which is preliminary data.</text>
</comment>
<dbReference type="Gene3D" id="1.25.40.20">
    <property type="entry name" value="Ankyrin repeat-containing domain"/>
    <property type="match status" value="1"/>
</dbReference>
<name>A0A0B2XIR0_METRA</name>
<reference evidence="4 5" key="2">
    <citation type="journal article" date="2014" name="Proc. Natl. Acad. Sci. U.S.A.">
        <title>Trajectory and genomic determinants of fungal-pathogen speciation and host adaptation.</title>
        <authorList>
            <person name="Hu X."/>
            <person name="Xiao G."/>
            <person name="Zheng P."/>
            <person name="Shang Y."/>
            <person name="Su Y."/>
            <person name="Zhang X."/>
            <person name="Liu X."/>
            <person name="Zhan S."/>
            <person name="St Leger R.J."/>
            <person name="Wang C."/>
        </authorList>
    </citation>
    <scope>GENOME REANNOTATION</scope>
    <source>
        <strain evidence="5">ARSEF 23 / ATCC MYA-3075</strain>
    </source>
</reference>
<accession>A0A0B2XIR0</accession>
<proteinExistence type="predicted"/>
<dbReference type="Pfam" id="PF12796">
    <property type="entry name" value="Ank_2"/>
    <property type="match status" value="1"/>
</dbReference>
<keyword evidence="5" id="KW-1185">Reference proteome</keyword>
<evidence type="ECO:0000313" key="5">
    <source>
        <dbReference type="Proteomes" id="UP000002498"/>
    </source>
</evidence>
<keyword evidence="2 3" id="KW-0040">ANK repeat</keyword>
<evidence type="ECO:0000313" key="4">
    <source>
        <dbReference type="EMBL" id="KHO11392.1"/>
    </source>
</evidence>
<dbReference type="KEGG" id="maj:MAA_10907"/>
<dbReference type="AlphaFoldDB" id="A0A0B2XIR0"/>
<evidence type="ECO:0000256" key="1">
    <source>
        <dbReference type="ARBA" id="ARBA00022737"/>
    </source>
</evidence>
<dbReference type="PROSITE" id="PS50088">
    <property type="entry name" value="ANK_REPEAT"/>
    <property type="match status" value="3"/>
</dbReference>
<feature type="repeat" description="ANK" evidence="3">
    <location>
        <begin position="38"/>
        <end position="61"/>
    </location>
</feature>
<dbReference type="HOGENOM" id="CLU_1578888_0_0_1"/>
<dbReference type="PANTHER" id="PTHR24198:SF165">
    <property type="entry name" value="ANKYRIN REPEAT-CONTAINING PROTEIN-RELATED"/>
    <property type="match status" value="1"/>
</dbReference>
<feature type="repeat" description="ANK" evidence="3">
    <location>
        <begin position="104"/>
        <end position="127"/>
    </location>
</feature>
<evidence type="ECO:0000256" key="2">
    <source>
        <dbReference type="ARBA" id="ARBA00023043"/>
    </source>
</evidence>
<dbReference type="InterPro" id="IPR036770">
    <property type="entry name" value="Ankyrin_rpt-contain_sf"/>
</dbReference>
<feature type="repeat" description="ANK" evidence="3">
    <location>
        <begin position="71"/>
        <end position="95"/>
    </location>
</feature>
<dbReference type="OrthoDB" id="194358at2759"/>
<gene>
    <name evidence="4" type="ORF">MAA_10907</name>
</gene>
<dbReference type="EMBL" id="ADNJ02000003">
    <property type="protein sequence ID" value="KHO11392.1"/>
    <property type="molecule type" value="Genomic_DNA"/>
</dbReference>
<protein>
    <submittedName>
        <fullName evidence="4">Tlh2</fullName>
    </submittedName>
</protein>
<sequence>MGADVNVKASGFIKLVTDISPHRHSPTFCLVQTCYDIHGKTPLILAAEGGHFDIIRLLLQKPDVNISAAAFGLTATHYAALKGHHRVLELLLSYGPLSTDWCSAGRTPLHLAAANGYEKAVSLLLDKLRQRLFHRSMWPHRTSFSRQKGTCKDCEDSLDAQCRRHQCEG</sequence>
<dbReference type="SUPFAM" id="SSF48403">
    <property type="entry name" value="Ankyrin repeat"/>
    <property type="match status" value="1"/>
</dbReference>
<dbReference type="PANTHER" id="PTHR24198">
    <property type="entry name" value="ANKYRIN REPEAT AND PROTEIN KINASE DOMAIN-CONTAINING PROTEIN"/>
    <property type="match status" value="1"/>
</dbReference>
<reference evidence="4 5" key="1">
    <citation type="journal article" date="2011" name="PLoS Genet.">
        <title>Genome sequencing and comparative transcriptomics of the model entomopathogenic fungi Metarhizium anisopliae and M. acridum.</title>
        <authorList>
            <person name="Gao Q."/>
            <person name="Jin K."/>
            <person name="Ying S.H."/>
            <person name="Zhang Y."/>
            <person name="Xiao G."/>
            <person name="Shang Y."/>
            <person name="Duan Z."/>
            <person name="Hu X."/>
            <person name="Xie X.Q."/>
            <person name="Zhou G."/>
            <person name="Peng G."/>
            <person name="Luo Z."/>
            <person name="Huang W."/>
            <person name="Wang B."/>
            <person name="Fang W."/>
            <person name="Wang S."/>
            <person name="Zhong Y."/>
            <person name="Ma L.J."/>
            <person name="St Leger R.J."/>
            <person name="Zhao G.P."/>
            <person name="Pei Y."/>
            <person name="Feng M.G."/>
            <person name="Xia Y."/>
            <person name="Wang C."/>
        </authorList>
    </citation>
    <scope>NUCLEOTIDE SEQUENCE [LARGE SCALE GENOMIC DNA]</scope>
    <source>
        <strain evidence="5">ARSEF 23 / ATCC MYA-3075</strain>
    </source>
</reference>
<dbReference type="PROSITE" id="PS50297">
    <property type="entry name" value="ANK_REP_REGION"/>
    <property type="match status" value="3"/>
</dbReference>
<dbReference type="InterPro" id="IPR002110">
    <property type="entry name" value="Ankyrin_rpt"/>
</dbReference>
<evidence type="ECO:0000256" key="3">
    <source>
        <dbReference type="PROSITE-ProRule" id="PRU00023"/>
    </source>
</evidence>
<keyword evidence="1" id="KW-0677">Repeat</keyword>
<organism evidence="4 5">
    <name type="scientific">Metarhizium robertsii (strain ARSEF 23 / ATCC MYA-3075)</name>
    <name type="common">Metarhizium anisopliae (strain ARSEF 23)</name>
    <dbReference type="NCBI Taxonomy" id="655844"/>
    <lineage>
        <taxon>Eukaryota</taxon>
        <taxon>Fungi</taxon>
        <taxon>Dikarya</taxon>
        <taxon>Ascomycota</taxon>
        <taxon>Pezizomycotina</taxon>
        <taxon>Sordariomycetes</taxon>
        <taxon>Hypocreomycetidae</taxon>
        <taxon>Hypocreales</taxon>
        <taxon>Clavicipitaceae</taxon>
        <taxon>Metarhizium</taxon>
    </lineage>
</organism>
<dbReference type="SMART" id="SM00248">
    <property type="entry name" value="ANK"/>
    <property type="match status" value="3"/>
</dbReference>